<dbReference type="Gene3D" id="3.40.50.1820">
    <property type="entry name" value="alpha/beta hydrolase"/>
    <property type="match status" value="1"/>
</dbReference>
<evidence type="ECO:0008006" key="4">
    <source>
        <dbReference type="Google" id="ProtNLM"/>
    </source>
</evidence>
<proteinExistence type="predicted"/>
<gene>
    <name evidence="2" type="ORF">COV01_02345</name>
</gene>
<dbReference type="InterPro" id="IPR029058">
    <property type="entry name" value="AB_hydrolase_fold"/>
</dbReference>
<keyword evidence="1" id="KW-1133">Transmembrane helix</keyword>
<dbReference type="SUPFAM" id="SSF53474">
    <property type="entry name" value="alpha/beta-Hydrolases"/>
    <property type="match status" value="1"/>
</dbReference>
<evidence type="ECO:0000256" key="1">
    <source>
        <dbReference type="SAM" id="Phobius"/>
    </source>
</evidence>
<organism evidence="2 3">
    <name type="scientific">Candidatus Taylorbacteria bacterium CG10_big_fil_rev_8_21_14_0_10_41_48</name>
    <dbReference type="NCBI Taxonomy" id="1975024"/>
    <lineage>
        <taxon>Bacteria</taxon>
        <taxon>Candidatus Tayloriibacteriota</taxon>
    </lineage>
</organism>
<evidence type="ECO:0000313" key="2">
    <source>
        <dbReference type="EMBL" id="PJE74314.1"/>
    </source>
</evidence>
<reference evidence="3" key="1">
    <citation type="submission" date="2017-09" db="EMBL/GenBank/DDBJ databases">
        <title>Depth-based differentiation of microbial function through sediment-hosted aquifers and enrichment of novel symbionts in the deep terrestrial subsurface.</title>
        <authorList>
            <person name="Probst A.J."/>
            <person name="Ladd B."/>
            <person name="Jarett J.K."/>
            <person name="Geller-Mcgrath D.E."/>
            <person name="Sieber C.M.K."/>
            <person name="Emerson J.B."/>
            <person name="Anantharaman K."/>
            <person name="Thomas B.C."/>
            <person name="Malmstrom R."/>
            <person name="Stieglmeier M."/>
            <person name="Klingl A."/>
            <person name="Woyke T."/>
            <person name="Ryan C.M."/>
            <person name="Banfield J.F."/>
        </authorList>
    </citation>
    <scope>NUCLEOTIDE SEQUENCE [LARGE SCALE GENOMIC DNA]</scope>
</reference>
<protein>
    <recommendedName>
        <fullName evidence="4">Alpha/beta hydrolase</fullName>
    </recommendedName>
</protein>
<dbReference type="AlphaFoldDB" id="A0A2M8LCH0"/>
<comment type="caution">
    <text evidence="2">The sequence shown here is derived from an EMBL/GenBank/DDBJ whole genome shotgun (WGS) entry which is preliminary data.</text>
</comment>
<evidence type="ECO:0000313" key="3">
    <source>
        <dbReference type="Proteomes" id="UP000228700"/>
    </source>
</evidence>
<feature type="transmembrane region" description="Helical" evidence="1">
    <location>
        <begin position="64"/>
        <end position="83"/>
    </location>
</feature>
<dbReference type="EMBL" id="PFEQ01000009">
    <property type="protein sequence ID" value="PJE74314.1"/>
    <property type="molecule type" value="Genomic_DNA"/>
</dbReference>
<dbReference type="Proteomes" id="UP000228700">
    <property type="component" value="Unassembled WGS sequence"/>
</dbReference>
<sequence>MDKTKRIYIIPGYGETTRRKPYMKLAQIASDLGYEVTKINPDWAGGLMTDWVKSFVEKTHGSKYENSLVIGFSFGAVIAILGAQQTRFRKIILCSLSPYFSEDIKDLPPEVWDTFGNKHKVDFKKHPFPIESVVPASFLIGEKDWPMAIDKIKKRYSGYKGARKFFLVPKADHSLPDNYLALIEKEIKSPLK</sequence>
<accession>A0A2M8LCH0</accession>
<keyword evidence="1" id="KW-0472">Membrane</keyword>
<keyword evidence="1" id="KW-0812">Transmembrane</keyword>
<name>A0A2M8LCH0_9BACT</name>